<dbReference type="EMBL" id="WTVG01000127">
    <property type="protein sequence ID" value="NMG27058.1"/>
    <property type="molecule type" value="Genomic_DNA"/>
</dbReference>
<sequence>MISAANPATQRPPPRASTAPGAAHSRGPLGALAGLVLGLVFATFSSWVFGTALMIVGDYSFWKERGLDRARAAVDEDLGYIRGFPRSLMVEDTVGFAAGLAERMTRPYTWLGAPAFIARAQAVEPDSATNRHARIAVQAIKEGGRWMEISLHVARDTAIRLAVAFYALPAFVMAVCIGLIDGLVRRDLRKWSGGRESSYVYHHAKRFTWWFLTAGFTAYLAWPFGGFNPAYLVLVFALLVAASVSTTASTFKKYL</sequence>
<organism evidence="3 4">
    <name type="scientific">Aromatoleum anaerobium</name>
    <dbReference type="NCBI Taxonomy" id="182180"/>
    <lineage>
        <taxon>Bacteria</taxon>
        <taxon>Pseudomonadati</taxon>
        <taxon>Pseudomonadota</taxon>
        <taxon>Betaproteobacteria</taxon>
        <taxon>Rhodocyclales</taxon>
        <taxon>Rhodocyclaceae</taxon>
        <taxon>Aromatoleum</taxon>
    </lineage>
</organism>
<feature type="transmembrane region" description="Helical" evidence="2">
    <location>
        <begin position="32"/>
        <end position="56"/>
    </location>
</feature>
<feature type="transmembrane region" description="Helical" evidence="2">
    <location>
        <begin position="207"/>
        <end position="224"/>
    </location>
</feature>
<comment type="caution">
    <text evidence="3">The sequence shown here is derived from an EMBL/GenBank/DDBJ whole genome shotgun (WGS) entry which is preliminary data.</text>
</comment>
<evidence type="ECO:0000313" key="3">
    <source>
        <dbReference type="EMBL" id="NMG27058.1"/>
    </source>
</evidence>
<dbReference type="Proteomes" id="UP000615989">
    <property type="component" value="Unassembled WGS sequence"/>
</dbReference>
<keyword evidence="2" id="KW-0812">Transmembrane</keyword>
<protein>
    <submittedName>
        <fullName evidence="3">TIGR03747 family integrating conjugative element membrane protein</fullName>
    </submittedName>
</protein>
<reference evidence="3" key="1">
    <citation type="submission" date="2019-12" db="EMBL/GenBank/DDBJ databases">
        <title>Comparative genomics gives insights into the taxonomy of the Azoarcus-Aromatoleum group and reveals separate origins of nif in the plant-associated Azoarcus and non-plant-associated Aromatoleum sub-groups.</title>
        <authorList>
            <person name="Lafos M."/>
            <person name="Maluk M."/>
            <person name="Batista M."/>
            <person name="Junghare M."/>
            <person name="Carmona M."/>
            <person name="Faoro H."/>
            <person name="Cruz L.M."/>
            <person name="Battistoni F."/>
            <person name="De Souza E."/>
            <person name="Pedrosa F."/>
            <person name="Chen W.-M."/>
            <person name="Poole P.S."/>
            <person name="Dixon R.A."/>
            <person name="James E.K."/>
        </authorList>
    </citation>
    <scope>NUCLEOTIDE SEQUENCE</scope>
    <source>
        <strain evidence="3">LuFRes1</strain>
    </source>
</reference>
<feature type="transmembrane region" description="Helical" evidence="2">
    <location>
        <begin position="230"/>
        <end position="251"/>
    </location>
</feature>
<keyword evidence="4" id="KW-1185">Reference proteome</keyword>
<evidence type="ECO:0000256" key="1">
    <source>
        <dbReference type="SAM" id="MobiDB-lite"/>
    </source>
</evidence>
<dbReference type="InterPro" id="IPR022266">
    <property type="entry name" value="DtrJ-like"/>
</dbReference>
<keyword evidence="2" id="KW-1133">Transmembrane helix</keyword>
<dbReference type="Pfam" id="PF14348">
    <property type="entry name" value="DtrJ-like"/>
    <property type="match status" value="1"/>
</dbReference>
<evidence type="ECO:0000256" key="2">
    <source>
        <dbReference type="SAM" id="Phobius"/>
    </source>
</evidence>
<gene>
    <name evidence="3" type="ORF">GO606_20635</name>
</gene>
<proteinExistence type="predicted"/>
<accession>A0ABX1PR47</accession>
<feature type="region of interest" description="Disordered" evidence="1">
    <location>
        <begin position="1"/>
        <end position="23"/>
    </location>
</feature>
<name>A0ABX1PR47_9RHOO</name>
<keyword evidence="2" id="KW-0472">Membrane</keyword>
<feature type="transmembrane region" description="Helical" evidence="2">
    <location>
        <begin position="158"/>
        <end position="180"/>
    </location>
</feature>
<evidence type="ECO:0000313" key="4">
    <source>
        <dbReference type="Proteomes" id="UP000615989"/>
    </source>
</evidence>
<dbReference type="NCBIfam" id="TIGR03747">
    <property type="entry name" value="conj_TIGR03747"/>
    <property type="match status" value="1"/>
</dbReference>
<dbReference type="RefSeq" id="WP_011236069.1">
    <property type="nucleotide sequence ID" value="NZ_WTVG02000040.1"/>
</dbReference>